<name>A0A0A9WY62_LYGHE</name>
<organism evidence="2">
    <name type="scientific">Lygus hesperus</name>
    <name type="common">Western plant bug</name>
    <dbReference type="NCBI Taxonomy" id="30085"/>
    <lineage>
        <taxon>Eukaryota</taxon>
        <taxon>Metazoa</taxon>
        <taxon>Ecdysozoa</taxon>
        <taxon>Arthropoda</taxon>
        <taxon>Hexapoda</taxon>
        <taxon>Insecta</taxon>
        <taxon>Pterygota</taxon>
        <taxon>Neoptera</taxon>
        <taxon>Paraneoptera</taxon>
        <taxon>Hemiptera</taxon>
        <taxon>Heteroptera</taxon>
        <taxon>Panheteroptera</taxon>
        <taxon>Cimicomorpha</taxon>
        <taxon>Miridae</taxon>
        <taxon>Mirini</taxon>
        <taxon>Lygus</taxon>
    </lineage>
</organism>
<proteinExistence type="predicted"/>
<reference evidence="2" key="1">
    <citation type="journal article" date="2014" name="PLoS ONE">
        <title>Transcriptome-Based Identification of ABC Transporters in the Western Tarnished Plant Bug Lygus hesperus.</title>
        <authorList>
            <person name="Hull J.J."/>
            <person name="Chaney K."/>
            <person name="Geib S.M."/>
            <person name="Fabrick J.A."/>
            <person name="Brent C.S."/>
            <person name="Walsh D."/>
            <person name="Lavine L.C."/>
        </authorList>
    </citation>
    <scope>NUCLEOTIDE SEQUENCE</scope>
</reference>
<dbReference type="PANTHER" id="PTHR20875:SF0">
    <property type="entry name" value="GH12158P"/>
    <property type="match status" value="1"/>
</dbReference>
<protein>
    <submittedName>
        <fullName evidence="2">Autophagy-related protein 9</fullName>
    </submittedName>
</protein>
<dbReference type="InterPro" id="IPR052603">
    <property type="entry name" value="EFCB6"/>
</dbReference>
<reference evidence="2" key="2">
    <citation type="submission" date="2014-07" db="EMBL/GenBank/DDBJ databases">
        <authorList>
            <person name="Hull J."/>
        </authorList>
    </citation>
    <scope>NUCLEOTIDE SEQUENCE</scope>
</reference>
<sequence length="387" mass="43460">MKLLKHLVRTAGTNIRTPYQDFDKLRTFKVTTSQFIRALPLSHLPESCLSLLLKKYGDGHGNVFYVKFCKDVDDTLLLHVDGQEKPSTCSDTRNMSSSSSSNSHNTHVKSTLRINDGLDVGTDCSVNDHVTAVELIHILREQAALYRLRAEDYFADFDHFKKGKITFGQFASALGRLALVKFTLTSNNIKALGLYYTIPYNSSDGEQTTHPVLPVIDYKRFLHDIDPRNSLTLSSLSSDTSNTTRVFNRCMANNNYFVSSHAPDLFMSESNTAEHEAVCCVLRKVTRMARSHRIALSPVLRDFDKITKAIHEHRTCTASRFARGLTTQKILLPYTELQLLLKKYTIPNADGSPSGEINYYQFVCDVEGDNAGDSENEKHPGTGSTYK</sequence>
<dbReference type="PANTHER" id="PTHR20875">
    <property type="entry name" value="EF-HAND CALCIUM-BINDING DOMAIN-CONTAINING PROTEIN 6-RELATED"/>
    <property type="match status" value="1"/>
</dbReference>
<feature type="compositionally biased region" description="Low complexity" evidence="1">
    <location>
        <begin position="87"/>
        <end position="105"/>
    </location>
</feature>
<evidence type="ECO:0000256" key="1">
    <source>
        <dbReference type="SAM" id="MobiDB-lite"/>
    </source>
</evidence>
<gene>
    <name evidence="2" type="primary">ATG9_8</name>
    <name evidence="2" type="ORF">CM83_45006</name>
</gene>
<feature type="region of interest" description="Disordered" evidence="1">
    <location>
        <begin position="84"/>
        <end position="107"/>
    </location>
</feature>
<evidence type="ECO:0000313" key="2">
    <source>
        <dbReference type="EMBL" id="JAG11463.1"/>
    </source>
</evidence>
<dbReference type="AlphaFoldDB" id="A0A0A9WY62"/>
<accession>A0A0A9WY62</accession>
<dbReference type="EMBL" id="GBHO01032141">
    <property type="protein sequence ID" value="JAG11463.1"/>
    <property type="molecule type" value="Transcribed_RNA"/>
</dbReference>